<dbReference type="SUPFAM" id="SSF53335">
    <property type="entry name" value="S-adenosyl-L-methionine-dependent methyltransferases"/>
    <property type="match status" value="1"/>
</dbReference>
<dbReference type="STRING" id="6945.B7QC39"/>
<dbReference type="GO" id="GO:0032259">
    <property type="term" value="P:methylation"/>
    <property type="evidence" value="ECO:0007669"/>
    <property type="project" value="UniProtKB-KW"/>
</dbReference>
<keyword evidence="2 5" id="KW-0808">Transferase</keyword>
<dbReference type="VEuPathDB" id="VectorBase:ISCI013093"/>
<comment type="similarity">
    <text evidence="4">Belongs to the class I-like SAM-binding methyltransferase superfamily. Cation-dependent O-methyltransferase family.</text>
</comment>
<dbReference type="Proteomes" id="UP000001555">
    <property type="component" value="Unassembled WGS sequence"/>
</dbReference>
<evidence type="ECO:0000313" key="6">
    <source>
        <dbReference type="EnsemblMetazoa" id="ISCW013093-PA"/>
    </source>
</evidence>
<gene>
    <name evidence="5" type="ORF">IscW_ISCW013093</name>
</gene>
<evidence type="ECO:0000313" key="7">
    <source>
        <dbReference type="Proteomes" id="UP000001555"/>
    </source>
</evidence>
<dbReference type="Pfam" id="PF01596">
    <property type="entry name" value="Methyltransf_3"/>
    <property type="match status" value="1"/>
</dbReference>
<dbReference type="PANTHER" id="PTHR10509:SF93">
    <property type="entry name" value="CATECHOL O-METHYLTRANSFERASE DOMAIN-CONTAINING PROTEIN 1"/>
    <property type="match status" value="1"/>
</dbReference>
<dbReference type="OrthoDB" id="10251242at2759"/>
<dbReference type="EnsemblMetazoa" id="ISCW013093-RA">
    <property type="protein sequence ID" value="ISCW013093-PA"/>
    <property type="gene ID" value="ISCW013093"/>
</dbReference>
<evidence type="ECO:0000256" key="4">
    <source>
        <dbReference type="ARBA" id="ARBA00023453"/>
    </source>
</evidence>
<name>B7QC39_IXOSC</name>
<dbReference type="InterPro" id="IPR002935">
    <property type="entry name" value="SAM_O-MeTrfase"/>
</dbReference>
<dbReference type="PaxDb" id="6945-B7QC39"/>
<dbReference type="PANTHER" id="PTHR10509">
    <property type="entry name" value="O-METHYLTRANSFERASE-RELATED"/>
    <property type="match status" value="1"/>
</dbReference>
<dbReference type="VEuPathDB" id="VectorBase:ISCP_025875"/>
<dbReference type="EMBL" id="ABJB010649993">
    <property type="status" value="NOT_ANNOTATED_CDS"/>
    <property type="molecule type" value="Genomic_DNA"/>
</dbReference>
<organism>
    <name type="scientific">Ixodes scapularis</name>
    <name type="common">Black-legged tick</name>
    <name type="synonym">Deer tick</name>
    <dbReference type="NCBI Taxonomy" id="6945"/>
    <lineage>
        <taxon>Eukaryota</taxon>
        <taxon>Metazoa</taxon>
        <taxon>Ecdysozoa</taxon>
        <taxon>Arthropoda</taxon>
        <taxon>Chelicerata</taxon>
        <taxon>Arachnida</taxon>
        <taxon>Acari</taxon>
        <taxon>Parasitiformes</taxon>
        <taxon>Ixodida</taxon>
        <taxon>Ixodoidea</taxon>
        <taxon>Ixodidae</taxon>
        <taxon>Ixodinae</taxon>
        <taxon>Ixodes</taxon>
    </lineage>
</organism>
<feature type="non-terminal residue" evidence="5">
    <location>
        <position position="1"/>
    </location>
</feature>
<keyword evidence="1 5" id="KW-0489">Methyltransferase</keyword>
<dbReference type="EMBL" id="ABJB010657141">
    <property type="status" value="NOT_ANNOTATED_CDS"/>
    <property type="molecule type" value="Genomic_DNA"/>
</dbReference>
<dbReference type="InterPro" id="IPR029063">
    <property type="entry name" value="SAM-dependent_MTases_sf"/>
</dbReference>
<keyword evidence="3" id="KW-0949">S-adenosyl-L-methionine</keyword>
<dbReference type="AlphaFoldDB" id="B7QC39"/>
<reference evidence="5 7" key="1">
    <citation type="submission" date="2008-03" db="EMBL/GenBank/DDBJ databases">
        <title>Annotation of Ixodes scapularis.</title>
        <authorList>
            <consortium name="Ixodes scapularis Genome Project Consortium"/>
            <person name="Caler E."/>
            <person name="Hannick L.I."/>
            <person name="Bidwell S."/>
            <person name="Joardar V."/>
            <person name="Thiagarajan M."/>
            <person name="Amedeo P."/>
            <person name="Galinsky K.J."/>
            <person name="Schobel S."/>
            <person name="Inman J."/>
            <person name="Hostetler J."/>
            <person name="Miller J."/>
            <person name="Hammond M."/>
            <person name="Megy K."/>
            <person name="Lawson D."/>
            <person name="Kodira C."/>
            <person name="Sutton G."/>
            <person name="Meyer J."/>
            <person name="Hill C.A."/>
            <person name="Birren B."/>
            <person name="Nene V."/>
            <person name="Collins F."/>
            <person name="Alarcon-Chaidez F."/>
            <person name="Wikel S."/>
            <person name="Strausberg R."/>
        </authorList>
    </citation>
    <scope>NUCLEOTIDE SEQUENCE [LARGE SCALE GENOMIC DNA]</scope>
    <source>
        <strain evidence="7">Wikel</strain>
        <strain evidence="5">Wikel colony</strain>
    </source>
</reference>
<dbReference type="PROSITE" id="PS51682">
    <property type="entry name" value="SAM_OMT_I"/>
    <property type="match status" value="1"/>
</dbReference>
<evidence type="ECO:0000256" key="1">
    <source>
        <dbReference type="ARBA" id="ARBA00022603"/>
    </source>
</evidence>
<dbReference type="GO" id="GO:0042409">
    <property type="term" value="F:caffeoyl-CoA O-methyltransferase activity"/>
    <property type="evidence" value="ECO:0007669"/>
    <property type="project" value="UniProtKB-EC"/>
</dbReference>
<dbReference type="EMBL" id="ABJB010966175">
    <property type="status" value="NOT_ANNOTATED_CDS"/>
    <property type="molecule type" value="Genomic_DNA"/>
</dbReference>
<accession>B7QC39</accession>
<dbReference type="Gene3D" id="3.40.50.150">
    <property type="entry name" value="Vaccinia Virus protein VP39"/>
    <property type="match status" value="1"/>
</dbReference>
<sequence length="214" mass="24089">DQNAVQYAADNSLRLHPAQAELIDLTKNLPWGGMMGDRCELQFFQLLLRAINAKKYLEIGTYTGCSAMAAALALPPDGKVVTLELYECHVDIGRPFWKKAPRGRSEHPNFFPKLISDALIAEGQAGTFDFVFIDADKDDCDVYYEKSLQLLRKNGIIAIDNVFWMGYVYGTIDDPYFEKGTVALRALNRKLHRDDRIHLCMLTLADGVTLALKK</sequence>
<evidence type="ECO:0000313" key="5">
    <source>
        <dbReference type="EMBL" id="EEC16411.1"/>
    </source>
</evidence>
<keyword evidence="7" id="KW-1185">Reference proteome</keyword>
<dbReference type="GO" id="GO:0008757">
    <property type="term" value="F:S-adenosylmethionine-dependent methyltransferase activity"/>
    <property type="evidence" value="ECO:0000318"/>
    <property type="project" value="GO_Central"/>
</dbReference>
<dbReference type="VEuPathDB" id="VectorBase:ISCW013093"/>
<reference evidence="6" key="2">
    <citation type="submission" date="2020-05" db="UniProtKB">
        <authorList>
            <consortium name="EnsemblMetazoa"/>
        </authorList>
    </citation>
    <scope>IDENTIFICATION</scope>
    <source>
        <strain evidence="6">wikel</strain>
    </source>
</reference>
<dbReference type="InterPro" id="IPR050362">
    <property type="entry name" value="Cation-dep_OMT"/>
</dbReference>
<dbReference type="EC" id="2.1.1.104" evidence="5"/>
<dbReference type="EMBL" id="DS904505">
    <property type="protein sequence ID" value="EEC16411.1"/>
    <property type="molecule type" value="Genomic_DNA"/>
</dbReference>
<proteinExistence type="inferred from homology"/>
<evidence type="ECO:0000256" key="2">
    <source>
        <dbReference type="ARBA" id="ARBA00022679"/>
    </source>
</evidence>
<dbReference type="HOGENOM" id="CLU_067676_5_1_1"/>
<evidence type="ECO:0000256" key="3">
    <source>
        <dbReference type="ARBA" id="ARBA00022691"/>
    </source>
</evidence>
<protein>
    <submittedName>
        <fullName evidence="5 6">O-methyltransferase, putative</fullName>
        <ecNumber evidence="5">2.1.1.104</ecNumber>
    </submittedName>
</protein>